<dbReference type="Pfam" id="PF00155">
    <property type="entry name" value="Aminotran_1_2"/>
    <property type="match status" value="1"/>
</dbReference>
<evidence type="ECO:0000256" key="3">
    <source>
        <dbReference type="ARBA" id="ARBA00022576"/>
    </source>
</evidence>
<evidence type="ECO:0000256" key="4">
    <source>
        <dbReference type="ARBA" id="ARBA00022679"/>
    </source>
</evidence>
<dbReference type="PANTHER" id="PTHR46383">
    <property type="entry name" value="ASPARTATE AMINOTRANSFERASE"/>
    <property type="match status" value="1"/>
</dbReference>
<keyword evidence="8" id="KW-1185">Reference proteome</keyword>
<dbReference type="InterPro" id="IPR004839">
    <property type="entry name" value="Aminotransferase_I/II_large"/>
</dbReference>
<accession>A0ABV3VGP0</accession>
<comment type="caution">
    <text evidence="7">The sequence shown here is derived from an EMBL/GenBank/DDBJ whole genome shotgun (WGS) entry which is preliminary data.</text>
</comment>
<evidence type="ECO:0000256" key="2">
    <source>
        <dbReference type="ARBA" id="ARBA00007441"/>
    </source>
</evidence>
<evidence type="ECO:0000256" key="1">
    <source>
        <dbReference type="ARBA" id="ARBA00001933"/>
    </source>
</evidence>
<dbReference type="InterPro" id="IPR015421">
    <property type="entry name" value="PyrdxlP-dep_Trfase_major"/>
</dbReference>
<evidence type="ECO:0000256" key="5">
    <source>
        <dbReference type="ARBA" id="ARBA00022898"/>
    </source>
</evidence>
<dbReference type="Gene3D" id="3.90.1150.10">
    <property type="entry name" value="Aspartate Aminotransferase, domain 1"/>
    <property type="match status" value="1"/>
</dbReference>
<protein>
    <submittedName>
        <fullName evidence="7">Pyridoxal phosphate-dependent aminotransferase</fullName>
        <ecNumber evidence="7">2.6.1.-</ecNumber>
    </submittedName>
</protein>
<dbReference type="SUPFAM" id="SSF53383">
    <property type="entry name" value="PLP-dependent transferases"/>
    <property type="match status" value="1"/>
</dbReference>
<dbReference type="GO" id="GO:0008483">
    <property type="term" value="F:transaminase activity"/>
    <property type="evidence" value="ECO:0007669"/>
    <property type="project" value="UniProtKB-KW"/>
</dbReference>
<reference evidence="7 8" key="1">
    <citation type="submission" date="2024-04" db="EMBL/GenBank/DDBJ databases">
        <title>Genomic Markers of Mycobacteria.</title>
        <authorList>
            <person name="Soliman M.S."/>
            <person name="Elkholy A."/>
            <person name="Soliman N.S."/>
            <person name="Abbas A."/>
            <person name="Khayrat S."/>
            <person name="Shawky S."/>
        </authorList>
    </citation>
    <scope>NUCLEOTIDE SEQUENCE [LARGE SCALE GENOMIC DNA]</scope>
    <source>
        <strain evidence="7 8">Egy-CU-AM5</strain>
    </source>
</reference>
<dbReference type="Proteomes" id="UP001558474">
    <property type="component" value="Unassembled WGS sequence"/>
</dbReference>
<comment type="cofactor">
    <cofactor evidence="1">
        <name>pyridoxal 5'-phosphate</name>
        <dbReference type="ChEBI" id="CHEBI:597326"/>
    </cofactor>
</comment>
<name>A0ABV3VGP0_9MYCO</name>
<sequence length="372" mass="39089">MGRRVLSLAAGEPDFTPPDHVLEAATDACSARATHRYSGSSGLPELRAAMAGAMAGVAGPDEIVVTNGAKQAVYIAMAVLLNPGDEVLIPTPYWTTYPEAARLVGAEPVFVPTDPEGKVLVESLEAAWTDRSRIVVIGSPSNPTGAVYSAEELGAIAEWALRRGLLVLSDEVYEHLIFDGREFATIREVSPEIAAATVTVHAVSKTYGMTGWRVGWLHAPGPIAAAAAKVQSHLTSNVSNIAQAAALAALRGGLEHVPAAVAAFTRRRDLMLQVLDGLPGVHTAEPAGAFYCFPDVSEVLSRGVNGHQFADSIEFATYLLDELGIAVVPGEAFGAPGHIRLSFAASDRDVVDAMSGLQRLLGGWSDETGHTH</sequence>
<feature type="domain" description="Aminotransferase class I/classII large" evidence="6">
    <location>
        <begin position="4"/>
        <end position="352"/>
    </location>
</feature>
<dbReference type="Gene3D" id="3.40.640.10">
    <property type="entry name" value="Type I PLP-dependent aspartate aminotransferase-like (Major domain)"/>
    <property type="match status" value="1"/>
</dbReference>
<dbReference type="CDD" id="cd00609">
    <property type="entry name" value="AAT_like"/>
    <property type="match status" value="1"/>
</dbReference>
<proteinExistence type="inferred from homology"/>
<evidence type="ECO:0000313" key="8">
    <source>
        <dbReference type="Proteomes" id="UP001558474"/>
    </source>
</evidence>
<dbReference type="PRINTS" id="PR00753">
    <property type="entry name" value="ACCSYNTHASE"/>
</dbReference>
<keyword evidence="4 7" id="KW-0808">Transferase</keyword>
<organism evidence="7 8">
    <name type="scientific">Mycolicibacterium porcinum</name>
    <dbReference type="NCBI Taxonomy" id="39693"/>
    <lineage>
        <taxon>Bacteria</taxon>
        <taxon>Bacillati</taxon>
        <taxon>Actinomycetota</taxon>
        <taxon>Actinomycetes</taxon>
        <taxon>Mycobacteriales</taxon>
        <taxon>Mycobacteriaceae</taxon>
        <taxon>Mycolicibacterium</taxon>
    </lineage>
</organism>
<dbReference type="RefSeq" id="WP_368573042.1">
    <property type="nucleotide sequence ID" value="NZ_JBDLOU010000020.1"/>
</dbReference>
<dbReference type="InterPro" id="IPR015422">
    <property type="entry name" value="PyrdxlP-dep_Trfase_small"/>
</dbReference>
<gene>
    <name evidence="7" type="ORF">ABFW12_12005</name>
</gene>
<evidence type="ECO:0000313" key="7">
    <source>
        <dbReference type="EMBL" id="MEX3738954.1"/>
    </source>
</evidence>
<keyword evidence="5" id="KW-0663">Pyridoxal phosphate</keyword>
<comment type="similarity">
    <text evidence="2">Belongs to the class-I pyridoxal-phosphate-dependent aminotransferase family.</text>
</comment>
<dbReference type="InterPro" id="IPR050596">
    <property type="entry name" value="AspAT/PAT-like"/>
</dbReference>
<dbReference type="PANTHER" id="PTHR46383:SF1">
    <property type="entry name" value="ASPARTATE AMINOTRANSFERASE"/>
    <property type="match status" value="1"/>
</dbReference>
<dbReference type="EC" id="2.6.1.-" evidence="7"/>
<keyword evidence="3 7" id="KW-0032">Aminotransferase</keyword>
<dbReference type="InterPro" id="IPR015424">
    <property type="entry name" value="PyrdxlP-dep_Trfase"/>
</dbReference>
<dbReference type="EMBL" id="JBDLOU010000020">
    <property type="protein sequence ID" value="MEX3738954.1"/>
    <property type="molecule type" value="Genomic_DNA"/>
</dbReference>
<evidence type="ECO:0000259" key="6">
    <source>
        <dbReference type="Pfam" id="PF00155"/>
    </source>
</evidence>